<accession>A0A2R6R9M6</accession>
<sequence>MPRSQMDAKLPMDTFENVMQLAIEGCKAVANYIWEDSLPGVKIVKPAIGFVGRVFQTWALLLMYTAQLRNLLILNCYVKCAWIQGFAVISLESANMNAGLRTLRLGLGTGRLRGYVSLFWIRASDEQNPLCWHMGRFGIKSLLNLECSYCSSKFQTSSTSLIYIASFGHNDISIAHV</sequence>
<protein>
    <submittedName>
        <fullName evidence="1">Exosome complex component like</fullName>
    </submittedName>
</protein>
<evidence type="ECO:0000313" key="2">
    <source>
        <dbReference type="Proteomes" id="UP000241394"/>
    </source>
</evidence>
<reference evidence="1 2" key="1">
    <citation type="submission" date="2017-07" db="EMBL/GenBank/DDBJ databases">
        <title>An improved, manually edited Actinidia chinensis var. chinensis (kiwifruit) genome highlights the challenges associated with draft genomes and gene prediction in plants.</title>
        <authorList>
            <person name="Pilkington S."/>
            <person name="Crowhurst R."/>
            <person name="Hilario E."/>
            <person name="Nardozza S."/>
            <person name="Fraser L."/>
            <person name="Peng Y."/>
            <person name="Gunaseelan K."/>
            <person name="Simpson R."/>
            <person name="Tahir J."/>
            <person name="Deroles S."/>
            <person name="Templeton K."/>
            <person name="Luo Z."/>
            <person name="Davy M."/>
            <person name="Cheng C."/>
            <person name="Mcneilage M."/>
            <person name="Scaglione D."/>
            <person name="Liu Y."/>
            <person name="Zhang Q."/>
            <person name="Datson P."/>
            <person name="De Silva N."/>
            <person name="Gardiner S."/>
            <person name="Bassett H."/>
            <person name="Chagne D."/>
            <person name="Mccallum J."/>
            <person name="Dzierzon H."/>
            <person name="Deng C."/>
            <person name="Wang Y.-Y."/>
            <person name="Barron N."/>
            <person name="Manako K."/>
            <person name="Bowen J."/>
            <person name="Foster T."/>
            <person name="Erridge Z."/>
            <person name="Tiffin H."/>
            <person name="Waite C."/>
            <person name="Davies K."/>
            <person name="Grierson E."/>
            <person name="Laing W."/>
            <person name="Kirk R."/>
            <person name="Chen X."/>
            <person name="Wood M."/>
            <person name="Montefiori M."/>
            <person name="Brummell D."/>
            <person name="Schwinn K."/>
            <person name="Catanach A."/>
            <person name="Fullerton C."/>
            <person name="Li D."/>
            <person name="Meiyalaghan S."/>
            <person name="Nieuwenhuizen N."/>
            <person name="Read N."/>
            <person name="Prakash R."/>
            <person name="Hunter D."/>
            <person name="Zhang H."/>
            <person name="Mckenzie M."/>
            <person name="Knabel M."/>
            <person name="Harris A."/>
            <person name="Allan A."/>
            <person name="Chen A."/>
            <person name="Janssen B."/>
            <person name="Plunkett B."/>
            <person name="Dwamena C."/>
            <person name="Voogd C."/>
            <person name="Leif D."/>
            <person name="Lafferty D."/>
            <person name="Souleyre E."/>
            <person name="Varkonyi-Gasic E."/>
            <person name="Gambi F."/>
            <person name="Hanley J."/>
            <person name="Yao J.-L."/>
            <person name="Cheung J."/>
            <person name="David K."/>
            <person name="Warren B."/>
            <person name="Marsh K."/>
            <person name="Snowden K."/>
            <person name="Lin-Wang K."/>
            <person name="Brian L."/>
            <person name="Martinez-Sanchez M."/>
            <person name="Wang M."/>
            <person name="Ileperuma N."/>
            <person name="Macnee N."/>
            <person name="Campin R."/>
            <person name="Mcatee P."/>
            <person name="Drummond R."/>
            <person name="Espley R."/>
            <person name="Ireland H."/>
            <person name="Wu R."/>
            <person name="Atkinson R."/>
            <person name="Karunairetnam S."/>
            <person name="Bulley S."/>
            <person name="Chunkath S."/>
            <person name="Hanley Z."/>
            <person name="Storey R."/>
            <person name="Thrimawithana A."/>
            <person name="Thomson S."/>
            <person name="David C."/>
            <person name="Testolin R."/>
        </authorList>
    </citation>
    <scope>NUCLEOTIDE SEQUENCE [LARGE SCALE GENOMIC DNA]</scope>
    <source>
        <strain evidence="2">cv. Red5</strain>
        <tissue evidence="1">Young leaf</tissue>
    </source>
</reference>
<organism evidence="1 2">
    <name type="scientific">Actinidia chinensis var. chinensis</name>
    <name type="common">Chinese soft-hair kiwi</name>
    <dbReference type="NCBI Taxonomy" id="1590841"/>
    <lineage>
        <taxon>Eukaryota</taxon>
        <taxon>Viridiplantae</taxon>
        <taxon>Streptophyta</taxon>
        <taxon>Embryophyta</taxon>
        <taxon>Tracheophyta</taxon>
        <taxon>Spermatophyta</taxon>
        <taxon>Magnoliopsida</taxon>
        <taxon>eudicotyledons</taxon>
        <taxon>Gunneridae</taxon>
        <taxon>Pentapetalae</taxon>
        <taxon>asterids</taxon>
        <taxon>Ericales</taxon>
        <taxon>Actinidiaceae</taxon>
        <taxon>Actinidia</taxon>
    </lineage>
</organism>
<proteinExistence type="predicted"/>
<evidence type="ECO:0000313" key="1">
    <source>
        <dbReference type="EMBL" id="PSS24253.1"/>
    </source>
</evidence>
<comment type="caution">
    <text evidence="1">The sequence shown here is derived from an EMBL/GenBank/DDBJ whole genome shotgun (WGS) entry which is preliminary data.</text>
</comment>
<reference evidence="2" key="2">
    <citation type="journal article" date="2018" name="BMC Genomics">
        <title>A manually annotated Actinidia chinensis var. chinensis (kiwifruit) genome highlights the challenges associated with draft genomes and gene prediction in plants.</title>
        <authorList>
            <person name="Pilkington S.M."/>
            <person name="Crowhurst R."/>
            <person name="Hilario E."/>
            <person name="Nardozza S."/>
            <person name="Fraser L."/>
            <person name="Peng Y."/>
            <person name="Gunaseelan K."/>
            <person name="Simpson R."/>
            <person name="Tahir J."/>
            <person name="Deroles S.C."/>
            <person name="Templeton K."/>
            <person name="Luo Z."/>
            <person name="Davy M."/>
            <person name="Cheng C."/>
            <person name="McNeilage M."/>
            <person name="Scaglione D."/>
            <person name="Liu Y."/>
            <person name="Zhang Q."/>
            <person name="Datson P."/>
            <person name="De Silva N."/>
            <person name="Gardiner S.E."/>
            <person name="Bassett H."/>
            <person name="Chagne D."/>
            <person name="McCallum J."/>
            <person name="Dzierzon H."/>
            <person name="Deng C."/>
            <person name="Wang Y.Y."/>
            <person name="Barron L."/>
            <person name="Manako K."/>
            <person name="Bowen J."/>
            <person name="Foster T.M."/>
            <person name="Erridge Z.A."/>
            <person name="Tiffin H."/>
            <person name="Waite C.N."/>
            <person name="Davies K.M."/>
            <person name="Grierson E.P."/>
            <person name="Laing W.A."/>
            <person name="Kirk R."/>
            <person name="Chen X."/>
            <person name="Wood M."/>
            <person name="Montefiori M."/>
            <person name="Brummell D.A."/>
            <person name="Schwinn K.E."/>
            <person name="Catanach A."/>
            <person name="Fullerton C."/>
            <person name="Li D."/>
            <person name="Meiyalaghan S."/>
            <person name="Nieuwenhuizen N."/>
            <person name="Read N."/>
            <person name="Prakash R."/>
            <person name="Hunter D."/>
            <person name="Zhang H."/>
            <person name="McKenzie M."/>
            <person name="Knabel M."/>
            <person name="Harris A."/>
            <person name="Allan A.C."/>
            <person name="Gleave A."/>
            <person name="Chen A."/>
            <person name="Janssen B.J."/>
            <person name="Plunkett B."/>
            <person name="Ampomah-Dwamena C."/>
            <person name="Voogd C."/>
            <person name="Leif D."/>
            <person name="Lafferty D."/>
            <person name="Souleyre E.J.F."/>
            <person name="Varkonyi-Gasic E."/>
            <person name="Gambi F."/>
            <person name="Hanley J."/>
            <person name="Yao J.L."/>
            <person name="Cheung J."/>
            <person name="David K.M."/>
            <person name="Warren B."/>
            <person name="Marsh K."/>
            <person name="Snowden K.C."/>
            <person name="Lin-Wang K."/>
            <person name="Brian L."/>
            <person name="Martinez-Sanchez M."/>
            <person name="Wang M."/>
            <person name="Ileperuma N."/>
            <person name="Macnee N."/>
            <person name="Campin R."/>
            <person name="McAtee P."/>
            <person name="Drummond R.S.M."/>
            <person name="Espley R.V."/>
            <person name="Ireland H.S."/>
            <person name="Wu R."/>
            <person name="Atkinson R.G."/>
            <person name="Karunairetnam S."/>
            <person name="Bulley S."/>
            <person name="Chunkath S."/>
            <person name="Hanley Z."/>
            <person name="Storey R."/>
            <person name="Thrimawithana A.H."/>
            <person name="Thomson S."/>
            <person name="David C."/>
            <person name="Testolin R."/>
            <person name="Huang H."/>
            <person name="Hellens R.P."/>
            <person name="Schaffer R.J."/>
        </authorList>
    </citation>
    <scope>NUCLEOTIDE SEQUENCE [LARGE SCALE GENOMIC DNA]</scope>
    <source>
        <strain evidence="2">cv. Red5</strain>
    </source>
</reference>
<keyword evidence="2" id="KW-1185">Reference proteome</keyword>
<dbReference type="InParanoid" id="A0A2R6R9M6"/>
<name>A0A2R6R9M6_ACTCC</name>
<dbReference type="AlphaFoldDB" id="A0A2R6R9M6"/>
<gene>
    <name evidence="1" type="ORF">CEY00_Acc09190</name>
</gene>
<dbReference type="Gramene" id="PSS24253">
    <property type="protein sequence ID" value="PSS24253"/>
    <property type="gene ID" value="CEY00_Acc09190"/>
</dbReference>
<dbReference type="EMBL" id="NKQK01000008">
    <property type="protein sequence ID" value="PSS24253.1"/>
    <property type="molecule type" value="Genomic_DNA"/>
</dbReference>
<dbReference type="Proteomes" id="UP000241394">
    <property type="component" value="Chromosome LG8"/>
</dbReference>
<dbReference type="STRING" id="1590841.A0A2R6R9M6"/>
<dbReference type="OrthoDB" id="27298at2759"/>